<reference evidence="7" key="1">
    <citation type="journal article" date="2009" name="Appl. Environ. Microbiol.">
        <title>Complete genome sequence of the chemolithoautotrophic marine magnetotactic coccus strain MC-1.</title>
        <authorList>
            <person name="Schubbe S."/>
            <person name="Williams T.J."/>
            <person name="Xie G."/>
            <person name="Kiss H.E."/>
            <person name="Brettin T.S."/>
            <person name="Martinez D."/>
            <person name="Ross C.A."/>
            <person name="Schuler D."/>
            <person name="Cox B.L."/>
            <person name="Nealson K.H."/>
            <person name="Bazylinski D.A."/>
        </authorList>
    </citation>
    <scope>NUCLEOTIDE SEQUENCE [LARGE SCALE GENOMIC DNA]</scope>
    <source>
        <strain evidence="7">ATCC BAA-1437 / JCM 17883 / MC-1</strain>
    </source>
</reference>
<dbReference type="STRING" id="156889.Mmc1_0541"/>
<feature type="DNA-binding region" description="H-T-H motif" evidence="4">
    <location>
        <begin position="46"/>
        <end position="65"/>
    </location>
</feature>
<accession>A0L523</accession>
<organism evidence="6 7">
    <name type="scientific">Magnetococcus marinus (strain ATCC BAA-1437 / JCM 17883 / MC-1)</name>
    <dbReference type="NCBI Taxonomy" id="156889"/>
    <lineage>
        <taxon>Bacteria</taxon>
        <taxon>Pseudomonadati</taxon>
        <taxon>Pseudomonadota</taxon>
        <taxon>Magnetococcia</taxon>
        <taxon>Magnetococcales</taxon>
        <taxon>Magnetococcaceae</taxon>
        <taxon>Magnetococcus</taxon>
    </lineage>
</organism>
<dbReference type="PROSITE" id="PS50977">
    <property type="entry name" value="HTH_TETR_2"/>
    <property type="match status" value="1"/>
</dbReference>
<dbReference type="InterPro" id="IPR001647">
    <property type="entry name" value="HTH_TetR"/>
</dbReference>
<keyword evidence="7" id="KW-1185">Reference proteome</keyword>
<evidence type="ECO:0000259" key="5">
    <source>
        <dbReference type="PROSITE" id="PS50977"/>
    </source>
</evidence>
<dbReference type="SUPFAM" id="SSF48498">
    <property type="entry name" value="Tetracyclin repressor-like, C-terminal domain"/>
    <property type="match status" value="1"/>
</dbReference>
<keyword evidence="3" id="KW-0804">Transcription</keyword>
<dbReference type="KEGG" id="mgm:Mmc1_0541"/>
<dbReference type="GO" id="GO:0003677">
    <property type="term" value="F:DNA binding"/>
    <property type="evidence" value="ECO:0007669"/>
    <property type="project" value="UniProtKB-UniRule"/>
</dbReference>
<dbReference type="EMBL" id="CP000471">
    <property type="protein sequence ID" value="ABK43066.1"/>
    <property type="molecule type" value="Genomic_DNA"/>
</dbReference>
<sequence>MNKPIGMFIPFWNGFMTDTRDPATTRRRLLEAALGEIHRKGFQAASLSAILERAEMTKGAMYHHFPNKKALGLAVIDELLPAIFQDEFNIHMDEKKGFVEGFIHAHQTFIRNRGASFIELGCPVANLAQEMSPIDEDFRVRIDALFQWGLKTMAQQIRTAQQHGELRQELDADATALFIFAAREGCESVAKTAQDKQLFFRCFEQLFIYIRTLSPNNARG</sequence>
<keyword evidence="1" id="KW-0805">Transcription regulation</keyword>
<evidence type="ECO:0000256" key="3">
    <source>
        <dbReference type="ARBA" id="ARBA00023163"/>
    </source>
</evidence>
<dbReference type="AlphaFoldDB" id="A0L523"/>
<dbReference type="Pfam" id="PF00440">
    <property type="entry name" value="TetR_N"/>
    <property type="match status" value="1"/>
</dbReference>
<feature type="domain" description="HTH tetR-type" evidence="5">
    <location>
        <begin position="23"/>
        <end position="83"/>
    </location>
</feature>
<evidence type="ECO:0000313" key="6">
    <source>
        <dbReference type="EMBL" id="ABK43066.1"/>
    </source>
</evidence>
<name>A0L523_MAGMM</name>
<gene>
    <name evidence="6" type="ordered locus">Mmc1_0541</name>
</gene>
<dbReference type="InterPro" id="IPR036271">
    <property type="entry name" value="Tet_transcr_reg_TetR-rel_C_sf"/>
</dbReference>
<evidence type="ECO:0000313" key="7">
    <source>
        <dbReference type="Proteomes" id="UP000002586"/>
    </source>
</evidence>
<evidence type="ECO:0000256" key="4">
    <source>
        <dbReference type="PROSITE-ProRule" id="PRU00335"/>
    </source>
</evidence>
<dbReference type="InterPro" id="IPR009057">
    <property type="entry name" value="Homeodomain-like_sf"/>
</dbReference>
<dbReference type="Pfam" id="PF16925">
    <property type="entry name" value="TetR_C_13"/>
    <property type="match status" value="1"/>
</dbReference>
<dbReference type="Gene3D" id="1.10.357.10">
    <property type="entry name" value="Tetracycline Repressor, domain 2"/>
    <property type="match status" value="1"/>
</dbReference>
<proteinExistence type="predicted"/>
<dbReference type="HOGENOM" id="CLU_069356_28_1_5"/>
<dbReference type="InterPro" id="IPR011075">
    <property type="entry name" value="TetR_C"/>
</dbReference>
<reference evidence="6 7" key="2">
    <citation type="journal article" date="2012" name="Int. J. Syst. Evol. Microbiol.">
        <title>Magnetococcus marinus gen. nov., sp. nov., a marine, magnetotactic bacterium that represents a novel lineage (Magnetococcaceae fam. nov.; Magnetococcales ord. nov.) at the base of the Alphaproteobacteria.</title>
        <authorList>
            <person name="Bazylinski D.A."/>
            <person name="Williams T.J."/>
            <person name="Lefevre C.T."/>
            <person name="Berg R.J."/>
            <person name="Zhang C.L."/>
            <person name="Bowser S.S."/>
            <person name="Dean A.J."/>
            <person name="Beveridge T.J."/>
        </authorList>
    </citation>
    <scope>NUCLEOTIDE SEQUENCE [LARGE SCALE GENOMIC DNA]</scope>
    <source>
        <strain evidence="7">ATCC BAA-1437 / JCM 17883 / MC-1</strain>
    </source>
</reference>
<dbReference type="PRINTS" id="PR00455">
    <property type="entry name" value="HTHTETR"/>
</dbReference>
<dbReference type="SUPFAM" id="SSF46689">
    <property type="entry name" value="Homeodomain-like"/>
    <property type="match status" value="1"/>
</dbReference>
<dbReference type="eggNOG" id="COG1309">
    <property type="taxonomic scope" value="Bacteria"/>
</dbReference>
<keyword evidence="2 4" id="KW-0238">DNA-binding</keyword>
<dbReference type="PANTHER" id="PTHR47506:SF6">
    <property type="entry name" value="HTH-TYPE TRANSCRIPTIONAL REPRESSOR NEMR"/>
    <property type="match status" value="1"/>
</dbReference>
<protein>
    <submittedName>
        <fullName evidence="6">Transcriptional regulator, TetR family</fullName>
    </submittedName>
</protein>
<dbReference type="Proteomes" id="UP000002586">
    <property type="component" value="Chromosome"/>
</dbReference>
<evidence type="ECO:0000256" key="2">
    <source>
        <dbReference type="ARBA" id="ARBA00023125"/>
    </source>
</evidence>
<evidence type="ECO:0000256" key="1">
    <source>
        <dbReference type="ARBA" id="ARBA00023015"/>
    </source>
</evidence>
<dbReference type="PANTHER" id="PTHR47506">
    <property type="entry name" value="TRANSCRIPTIONAL REGULATORY PROTEIN"/>
    <property type="match status" value="1"/>
</dbReference>